<evidence type="ECO:0000313" key="2">
    <source>
        <dbReference type="Proteomes" id="UP001057402"/>
    </source>
</evidence>
<keyword evidence="2" id="KW-1185">Reference proteome</keyword>
<comment type="caution">
    <text evidence="1">The sequence shown here is derived from an EMBL/GenBank/DDBJ whole genome shotgun (WGS) entry which is preliminary data.</text>
</comment>
<gene>
    <name evidence="1" type="ORF">MLD38_025595</name>
</gene>
<reference evidence="2" key="1">
    <citation type="journal article" date="2023" name="Front. Plant Sci.">
        <title>Chromosomal-level genome assembly of Melastoma candidum provides insights into trichome evolution.</title>
        <authorList>
            <person name="Zhong Y."/>
            <person name="Wu W."/>
            <person name="Sun C."/>
            <person name="Zou P."/>
            <person name="Liu Y."/>
            <person name="Dai S."/>
            <person name="Zhou R."/>
        </authorList>
    </citation>
    <scope>NUCLEOTIDE SEQUENCE [LARGE SCALE GENOMIC DNA]</scope>
</reference>
<dbReference type="Proteomes" id="UP001057402">
    <property type="component" value="Chromosome 7"/>
</dbReference>
<sequence length="401" mass="46374">MSRKNDLEGRQANLLKLVQVLSFLVVFAAGVILGLLTSTHMNAHFTSRYAAPLFSYNYVSAAPPSQADDLCAEIVETVRAETEKKCVKVDCISMETFLHPQNLSHRMTDDEIMWRASMVPRKAEFPFKRVPKVAFMFLTRGPLPMLPLWEMFFEGQDKNLYSIYIHSHGYDLKVSKESAFYGRHIPSQIVQWGSVKLVDAERRLLANALLDQLNERFVLLSESCIPVYNFPIIYEYLTSSAHSFVESYDDPTRYGRGRYSRSMLPYISLHQWRKGSQWFEIKRELATHIIADTLYYDLFRRYCKPACYPDEHYIPTYLHMFHGSQNANRTVTWVDWSLGGPHPATFRKDDINEDFIRAIRDNGTSCSYNSENITICNLFARKFAASTLEPLLNLTTTVLEF</sequence>
<accession>A0ACB9NYZ0</accession>
<organism evidence="1 2">
    <name type="scientific">Melastoma candidum</name>
    <dbReference type="NCBI Taxonomy" id="119954"/>
    <lineage>
        <taxon>Eukaryota</taxon>
        <taxon>Viridiplantae</taxon>
        <taxon>Streptophyta</taxon>
        <taxon>Embryophyta</taxon>
        <taxon>Tracheophyta</taxon>
        <taxon>Spermatophyta</taxon>
        <taxon>Magnoliopsida</taxon>
        <taxon>eudicotyledons</taxon>
        <taxon>Gunneridae</taxon>
        <taxon>Pentapetalae</taxon>
        <taxon>rosids</taxon>
        <taxon>malvids</taxon>
        <taxon>Myrtales</taxon>
        <taxon>Melastomataceae</taxon>
        <taxon>Melastomatoideae</taxon>
        <taxon>Melastomateae</taxon>
        <taxon>Melastoma</taxon>
    </lineage>
</organism>
<dbReference type="EMBL" id="CM042886">
    <property type="protein sequence ID" value="KAI4340789.1"/>
    <property type="molecule type" value="Genomic_DNA"/>
</dbReference>
<proteinExistence type="predicted"/>
<evidence type="ECO:0000313" key="1">
    <source>
        <dbReference type="EMBL" id="KAI4340789.1"/>
    </source>
</evidence>
<protein>
    <submittedName>
        <fullName evidence="1">Uncharacterized protein</fullName>
    </submittedName>
</protein>
<name>A0ACB9NYZ0_9MYRT</name>